<evidence type="ECO:0000313" key="1">
    <source>
        <dbReference type="EMBL" id="KAJ3184281.1"/>
    </source>
</evidence>
<keyword evidence="2" id="KW-1185">Reference proteome</keyword>
<comment type="caution">
    <text evidence="1">The sequence shown here is derived from an EMBL/GenBank/DDBJ whole genome shotgun (WGS) entry which is preliminary data.</text>
</comment>
<dbReference type="EMBL" id="JADGJQ010000004">
    <property type="protein sequence ID" value="KAJ3184281.1"/>
    <property type="molecule type" value="Genomic_DNA"/>
</dbReference>
<name>A0AAD5XTG0_9FUNG</name>
<gene>
    <name evidence="1" type="ORF">HDU87_005128</name>
</gene>
<accession>A0AAD5XTG0</accession>
<proteinExistence type="predicted"/>
<organism evidence="1 2">
    <name type="scientific">Geranomyces variabilis</name>
    <dbReference type="NCBI Taxonomy" id="109894"/>
    <lineage>
        <taxon>Eukaryota</taxon>
        <taxon>Fungi</taxon>
        <taxon>Fungi incertae sedis</taxon>
        <taxon>Chytridiomycota</taxon>
        <taxon>Chytridiomycota incertae sedis</taxon>
        <taxon>Chytridiomycetes</taxon>
        <taxon>Spizellomycetales</taxon>
        <taxon>Powellomycetaceae</taxon>
        <taxon>Geranomyces</taxon>
    </lineage>
</organism>
<dbReference type="Proteomes" id="UP001212152">
    <property type="component" value="Unassembled WGS sequence"/>
</dbReference>
<sequence length="75" mass="8337">MYGNTTLYKRGRRSWELKGKTEALLHPILKPQPFRVYDTAIKRIIDAEVADNDEASAAAIAAYEALGAELDAQET</sequence>
<evidence type="ECO:0000313" key="2">
    <source>
        <dbReference type="Proteomes" id="UP001212152"/>
    </source>
</evidence>
<dbReference type="AlphaFoldDB" id="A0AAD5XTG0"/>
<protein>
    <submittedName>
        <fullName evidence="1">Uncharacterized protein</fullName>
    </submittedName>
</protein>
<reference evidence="1" key="1">
    <citation type="submission" date="2020-05" db="EMBL/GenBank/DDBJ databases">
        <title>Phylogenomic resolution of chytrid fungi.</title>
        <authorList>
            <person name="Stajich J.E."/>
            <person name="Amses K."/>
            <person name="Simmons R."/>
            <person name="Seto K."/>
            <person name="Myers J."/>
            <person name="Bonds A."/>
            <person name="Quandt C.A."/>
            <person name="Barry K."/>
            <person name="Liu P."/>
            <person name="Grigoriev I."/>
            <person name="Longcore J.E."/>
            <person name="James T.Y."/>
        </authorList>
    </citation>
    <scope>NUCLEOTIDE SEQUENCE</scope>
    <source>
        <strain evidence="1">JEL0379</strain>
    </source>
</reference>